<evidence type="ECO:0000313" key="9">
    <source>
        <dbReference type="EMBL" id="SEI98378.1"/>
    </source>
</evidence>
<protein>
    <submittedName>
        <fullName evidence="9">Dolichol-phosphate mannosyltransferase</fullName>
    </submittedName>
</protein>
<name>A0A1H6V1F2_9GAMM</name>
<keyword evidence="1" id="KW-1003">Cell membrane</keyword>
<evidence type="ECO:0000256" key="3">
    <source>
        <dbReference type="ARBA" id="ARBA00022679"/>
    </source>
</evidence>
<dbReference type="GO" id="GO:0099621">
    <property type="term" value="F:undecaprenyl-phosphate 4-deoxy-4-formamido-L-arabinose transferase activity"/>
    <property type="evidence" value="ECO:0007669"/>
    <property type="project" value="TreeGrafter"/>
</dbReference>
<dbReference type="Pfam" id="PF00535">
    <property type="entry name" value="Glycos_transf_2"/>
    <property type="match status" value="1"/>
</dbReference>
<keyword evidence="2 9" id="KW-0328">Glycosyltransferase</keyword>
<keyword evidence="6" id="KW-1133">Transmembrane helix</keyword>
<gene>
    <name evidence="9" type="ORF">SAMN04244572_02338</name>
</gene>
<keyword evidence="7" id="KW-0472">Membrane</keyword>
<dbReference type="FunFam" id="3.90.550.10:FF:000170">
    <property type="entry name" value="Dolichol-phosphate mannosyltransferase"/>
    <property type="match status" value="1"/>
</dbReference>
<organism evidence="9 10">
    <name type="scientific">Azotobacter beijerinckii</name>
    <dbReference type="NCBI Taxonomy" id="170623"/>
    <lineage>
        <taxon>Bacteria</taxon>
        <taxon>Pseudomonadati</taxon>
        <taxon>Pseudomonadota</taxon>
        <taxon>Gammaproteobacteria</taxon>
        <taxon>Pseudomonadales</taxon>
        <taxon>Pseudomonadaceae</taxon>
        <taxon>Azotobacter</taxon>
    </lineage>
</organism>
<sequence>MEDVYVSVLIPARNEAGNLTPLLEEVRRALAGEAHEIIVVDDGSDDGTAAELRALKSAGFPRLRILGHARSLGQSTALHRAALAARGHWLATLDGDGQNDPADIPGMLARVRGSDGQAEGIKLVAGHRIERRDSLGKRWASRIANGLRRRVLRDATPDTGCGLKIIEREAFLRLPYFDHMHRFIPALIRRHGGRMLIHPVNHRPRKAGVSKYGNLERALVGIFDLCGVCWLIRRTRLDVPALEIED</sequence>
<dbReference type="Proteomes" id="UP000199250">
    <property type="component" value="Unassembled WGS sequence"/>
</dbReference>
<keyword evidence="5" id="KW-0448">Lipopolysaccharide biosynthesis</keyword>
<evidence type="ECO:0000256" key="5">
    <source>
        <dbReference type="ARBA" id="ARBA00022985"/>
    </source>
</evidence>
<evidence type="ECO:0000256" key="1">
    <source>
        <dbReference type="ARBA" id="ARBA00022475"/>
    </source>
</evidence>
<keyword evidence="4" id="KW-0812">Transmembrane</keyword>
<keyword evidence="3 9" id="KW-0808">Transferase</keyword>
<dbReference type="EMBL" id="FNYQ01000036">
    <property type="protein sequence ID" value="SEI98378.1"/>
    <property type="molecule type" value="Genomic_DNA"/>
</dbReference>
<proteinExistence type="predicted"/>
<evidence type="ECO:0000259" key="8">
    <source>
        <dbReference type="Pfam" id="PF00535"/>
    </source>
</evidence>
<dbReference type="InterPro" id="IPR029044">
    <property type="entry name" value="Nucleotide-diphossugar_trans"/>
</dbReference>
<dbReference type="RefSeq" id="WP_090731744.1">
    <property type="nucleotide sequence ID" value="NZ_FNYQ01000036.1"/>
</dbReference>
<evidence type="ECO:0000256" key="4">
    <source>
        <dbReference type="ARBA" id="ARBA00022692"/>
    </source>
</evidence>
<dbReference type="InterPro" id="IPR001173">
    <property type="entry name" value="Glyco_trans_2-like"/>
</dbReference>
<dbReference type="PANTHER" id="PTHR48090">
    <property type="entry name" value="UNDECAPRENYL-PHOSPHATE 4-DEOXY-4-FORMAMIDO-L-ARABINOSE TRANSFERASE-RELATED"/>
    <property type="match status" value="1"/>
</dbReference>
<dbReference type="PANTHER" id="PTHR48090:SF3">
    <property type="entry name" value="UNDECAPRENYL-PHOSPHATE 4-DEOXY-4-FORMAMIDO-L-ARABINOSE TRANSFERASE"/>
    <property type="match status" value="1"/>
</dbReference>
<accession>A0A1H6V1F2</accession>
<dbReference type="OrthoDB" id="9811884at2"/>
<dbReference type="AlphaFoldDB" id="A0A1H6V1F2"/>
<evidence type="ECO:0000313" key="10">
    <source>
        <dbReference type="Proteomes" id="UP000199250"/>
    </source>
</evidence>
<evidence type="ECO:0000256" key="2">
    <source>
        <dbReference type="ARBA" id="ARBA00022676"/>
    </source>
</evidence>
<feature type="domain" description="Glycosyltransferase 2-like" evidence="8">
    <location>
        <begin position="7"/>
        <end position="171"/>
    </location>
</feature>
<dbReference type="GO" id="GO:0009103">
    <property type="term" value="P:lipopolysaccharide biosynthetic process"/>
    <property type="evidence" value="ECO:0007669"/>
    <property type="project" value="UniProtKB-KW"/>
</dbReference>
<dbReference type="SUPFAM" id="SSF53448">
    <property type="entry name" value="Nucleotide-diphospho-sugar transferases"/>
    <property type="match status" value="1"/>
</dbReference>
<evidence type="ECO:0000256" key="7">
    <source>
        <dbReference type="ARBA" id="ARBA00023136"/>
    </source>
</evidence>
<evidence type="ECO:0000256" key="6">
    <source>
        <dbReference type="ARBA" id="ARBA00022989"/>
    </source>
</evidence>
<reference evidence="9 10" key="1">
    <citation type="submission" date="2016-10" db="EMBL/GenBank/DDBJ databases">
        <authorList>
            <person name="de Groot N.N."/>
        </authorList>
    </citation>
    <scope>NUCLEOTIDE SEQUENCE [LARGE SCALE GENOMIC DNA]</scope>
    <source>
        <strain evidence="9 10">DSM 373</strain>
    </source>
</reference>
<dbReference type="GO" id="GO:0005886">
    <property type="term" value="C:plasma membrane"/>
    <property type="evidence" value="ECO:0007669"/>
    <property type="project" value="TreeGrafter"/>
</dbReference>
<dbReference type="InterPro" id="IPR050256">
    <property type="entry name" value="Glycosyltransferase_2"/>
</dbReference>
<dbReference type="Gene3D" id="3.90.550.10">
    <property type="entry name" value="Spore Coat Polysaccharide Biosynthesis Protein SpsA, Chain A"/>
    <property type="match status" value="1"/>
</dbReference>